<proteinExistence type="predicted"/>
<evidence type="ECO:0000313" key="2">
    <source>
        <dbReference type="Proteomes" id="UP000245626"/>
    </source>
</evidence>
<reference evidence="1 2" key="1">
    <citation type="journal article" date="2018" name="Mol. Biol. Evol.">
        <title>Broad Genomic Sampling Reveals a Smut Pathogenic Ancestry of the Fungal Clade Ustilaginomycotina.</title>
        <authorList>
            <person name="Kijpornyongpan T."/>
            <person name="Mondo S.J."/>
            <person name="Barry K."/>
            <person name="Sandor L."/>
            <person name="Lee J."/>
            <person name="Lipzen A."/>
            <person name="Pangilinan J."/>
            <person name="LaButti K."/>
            <person name="Hainaut M."/>
            <person name="Henrissat B."/>
            <person name="Grigoriev I.V."/>
            <person name="Spatafora J.W."/>
            <person name="Aime M.C."/>
        </authorList>
    </citation>
    <scope>NUCLEOTIDE SEQUENCE [LARGE SCALE GENOMIC DNA]</scope>
    <source>
        <strain evidence="1 2">SA 807</strain>
    </source>
</reference>
<dbReference type="Proteomes" id="UP000245626">
    <property type="component" value="Unassembled WGS sequence"/>
</dbReference>
<organism evidence="1 2">
    <name type="scientific">Violaceomyces palustris</name>
    <dbReference type="NCBI Taxonomy" id="1673888"/>
    <lineage>
        <taxon>Eukaryota</taxon>
        <taxon>Fungi</taxon>
        <taxon>Dikarya</taxon>
        <taxon>Basidiomycota</taxon>
        <taxon>Ustilaginomycotina</taxon>
        <taxon>Ustilaginomycetes</taxon>
        <taxon>Violaceomycetales</taxon>
        <taxon>Violaceomycetaceae</taxon>
        <taxon>Violaceomyces</taxon>
    </lineage>
</organism>
<sequence>MEFICLVKCASLLIELLPSRHPQFRELDGETRQKVKKDSQELLDAISAAKSELSSIYEDWRAKNPEGAELSLSSLPSSSKSTQNHASASSSDASPWAPTSAGVRPSADGLSPLNPSVSSSSRSEADSQVRGKSPTSAFSFGTASRRPSIDITSISYPTLQPKLSSRMSIHQKQQGFAPSSNATARYYQTLKANELVPPPSSSTVSASNAPSIRNDTWKGSSPRRTSRDAAQGSSLAALEECDVT</sequence>
<evidence type="ECO:0000313" key="1">
    <source>
        <dbReference type="EMBL" id="PWN51045.1"/>
    </source>
</evidence>
<gene>
    <name evidence="1" type="ORF">IE53DRAFT_361881</name>
</gene>
<keyword evidence="2" id="KW-1185">Reference proteome</keyword>
<dbReference type="EMBL" id="KZ819875">
    <property type="protein sequence ID" value="PWN51045.1"/>
    <property type="molecule type" value="Genomic_DNA"/>
</dbReference>
<accession>A0ACD0NZ83</accession>
<name>A0ACD0NZ83_9BASI</name>
<protein>
    <submittedName>
        <fullName evidence="1">Uncharacterized protein</fullName>
    </submittedName>
</protein>